<dbReference type="Gene3D" id="3.40.50.300">
    <property type="entry name" value="P-loop containing nucleotide triphosphate hydrolases"/>
    <property type="match status" value="1"/>
</dbReference>
<dbReference type="AlphaFoldDB" id="A0A919KJK3"/>
<dbReference type="GO" id="GO:0005524">
    <property type="term" value="F:ATP binding"/>
    <property type="evidence" value="ECO:0007669"/>
    <property type="project" value="UniProtKB-KW"/>
</dbReference>
<comment type="similarity">
    <text evidence="1">Belongs to the ABC transporter superfamily.</text>
</comment>
<dbReference type="SMART" id="SM00382">
    <property type="entry name" value="AAA"/>
    <property type="match status" value="1"/>
</dbReference>
<keyword evidence="2" id="KW-0813">Transport</keyword>
<accession>A0A919KJK3</accession>
<keyword evidence="4 7" id="KW-0067">ATP-binding</keyword>
<name>A0A919KJK3_9ACTN</name>
<evidence type="ECO:0000256" key="5">
    <source>
        <dbReference type="ARBA" id="ARBA00022970"/>
    </source>
</evidence>
<evidence type="ECO:0000256" key="1">
    <source>
        <dbReference type="ARBA" id="ARBA00005417"/>
    </source>
</evidence>
<reference evidence="7" key="1">
    <citation type="journal article" date="2014" name="Int. J. Syst. Evol. Microbiol.">
        <title>Complete genome sequence of Corynebacterium casei LMG S-19264T (=DSM 44701T), isolated from a smear-ripened cheese.</title>
        <authorList>
            <consortium name="US DOE Joint Genome Institute (JGI-PGF)"/>
            <person name="Walter F."/>
            <person name="Albersmeier A."/>
            <person name="Kalinowski J."/>
            <person name="Ruckert C."/>
        </authorList>
    </citation>
    <scope>NUCLEOTIDE SEQUENCE</scope>
    <source>
        <strain evidence="7">JCM 4646</strain>
    </source>
</reference>
<reference evidence="7" key="2">
    <citation type="submission" date="2020-09" db="EMBL/GenBank/DDBJ databases">
        <authorList>
            <person name="Sun Q."/>
            <person name="Ohkuma M."/>
        </authorList>
    </citation>
    <scope>NUCLEOTIDE SEQUENCE</scope>
    <source>
        <strain evidence="7">JCM 4646</strain>
    </source>
</reference>
<dbReference type="RefSeq" id="WP_190208821.1">
    <property type="nucleotide sequence ID" value="NZ_BNBO01000001.1"/>
</dbReference>
<dbReference type="GO" id="GO:0015658">
    <property type="term" value="F:branched-chain amino acid transmembrane transporter activity"/>
    <property type="evidence" value="ECO:0007669"/>
    <property type="project" value="TreeGrafter"/>
</dbReference>
<dbReference type="Pfam" id="PF00005">
    <property type="entry name" value="ABC_tran"/>
    <property type="match status" value="1"/>
</dbReference>
<dbReference type="Proteomes" id="UP000617734">
    <property type="component" value="Unassembled WGS sequence"/>
</dbReference>
<dbReference type="SUPFAM" id="SSF52540">
    <property type="entry name" value="P-loop containing nucleoside triphosphate hydrolases"/>
    <property type="match status" value="1"/>
</dbReference>
<comment type="caution">
    <text evidence="7">The sequence shown here is derived from an EMBL/GenBank/DDBJ whole genome shotgun (WGS) entry which is preliminary data.</text>
</comment>
<evidence type="ECO:0000256" key="4">
    <source>
        <dbReference type="ARBA" id="ARBA00022840"/>
    </source>
</evidence>
<dbReference type="InterPro" id="IPR003439">
    <property type="entry name" value="ABC_transporter-like_ATP-bd"/>
</dbReference>
<sequence>MLTVEDLTVAFGPTTAVRGVTLHAAPGTVTGILGANGAGKSTTLLGIHGRVPRSSGRIVLDGQDVTGHDTRALVRAGLALCPENRRLFPGLTIEDNLLVGAHGQGRKVRRQRLRGIYDRFGWVHARRAEPAGRLSGGQQQTVAIARALMSDPRLVLLDEPSSGLSPVAVDEVGEALRDIARAGTAVLLVEQNVRLVRQLCSTAWVIAHGEITAHGTVAELFAAGAVSDAYLGKATVPPDSGS</sequence>
<dbReference type="InterPro" id="IPR052156">
    <property type="entry name" value="BCAA_Transport_ATP-bd_LivF"/>
</dbReference>
<dbReference type="PANTHER" id="PTHR43820">
    <property type="entry name" value="HIGH-AFFINITY BRANCHED-CHAIN AMINO ACID TRANSPORT ATP-BINDING PROTEIN LIVF"/>
    <property type="match status" value="1"/>
</dbReference>
<feature type="domain" description="ABC transporter" evidence="6">
    <location>
        <begin position="2"/>
        <end position="233"/>
    </location>
</feature>
<dbReference type="InterPro" id="IPR027417">
    <property type="entry name" value="P-loop_NTPase"/>
</dbReference>
<dbReference type="GeneID" id="95350788"/>
<evidence type="ECO:0000259" key="6">
    <source>
        <dbReference type="PROSITE" id="PS50893"/>
    </source>
</evidence>
<organism evidence="7 8">
    <name type="scientific">Kitasatospora indigofera</name>
    <dbReference type="NCBI Taxonomy" id="67307"/>
    <lineage>
        <taxon>Bacteria</taxon>
        <taxon>Bacillati</taxon>
        <taxon>Actinomycetota</taxon>
        <taxon>Actinomycetes</taxon>
        <taxon>Kitasatosporales</taxon>
        <taxon>Streptomycetaceae</taxon>
        <taxon>Kitasatospora</taxon>
    </lineage>
</organism>
<dbReference type="PROSITE" id="PS50893">
    <property type="entry name" value="ABC_TRANSPORTER_2"/>
    <property type="match status" value="1"/>
</dbReference>
<evidence type="ECO:0000313" key="7">
    <source>
        <dbReference type="EMBL" id="GHH59342.1"/>
    </source>
</evidence>
<keyword evidence="3" id="KW-0547">Nucleotide-binding</keyword>
<dbReference type="CDD" id="cd03224">
    <property type="entry name" value="ABC_TM1139_LivF_branched"/>
    <property type="match status" value="1"/>
</dbReference>
<evidence type="ECO:0000256" key="3">
    <source>
        <dbReference type="ARBA" id="ARBA00022741"/>
    </source>
</evidence>
<keyword evidence="8" id="KW-1185">Reference proteome</keyword>
<dbReference type="EMBL" id="BNBO01000001">
    <property type="protein sequence ID" value="GHH59342.1"/>
    <property type="molecule type" value="Genomic_DNA"/>
</dbReference>
<protein>
    <submittedName>
        <fullName evidence="7">ABC transporter ATP-binding protein</fullName>
    </submittedName>
</protein>
<evidence type="ECO:0000313" key="8">
    <source>
        <dbReference type="Proteomes" id="UP000617734"/>
    </source>
</evidence>
<keyword evidence="5" id="KW-0029">Amino-acid transport</keyword>
<dbReference type="InterPro" id="IPR003593">
    <property type="entry name" value="AAA+_ATPase"/>
</dbReference>
<dbReference type="GO" id="GO:0016887">
    <property type="term" value="F:ATP hydrolysis activity"/>
    <property type="evidence" value="ECO:0007669"/>
    <property type="project" value="InterPro"/>
</dbReference>
<proteinExistence type="inferred from homology"/>
<dbReference type="PANTHER" id="PTHR43820:SF4">
    <property type="entry name" value="HIGH-AFFINITY BRANCHED-CHAIN AMINO ACID TRANSPORT ATP-BINDING PROTEIN LIVF"/>
    <property type="match status" value="1"/>
</dbReference>
<gene>
    <name evidence="7" type="ORF">GCM10018781_02370</name>
</gene>
<dbReference type="GO" id="GO:0015807">
    <property type="term" value="P:L-amino acid transport"/>
    <property type="evidence" value="ECO:0007669"/>
    <property type="project" value="TreeGrafter"/>
</dbReference>
<evidence type="ECO:0000256" key="2">
    <source>
        <dbReference type="ARBA" id="ARBA00022448"/>
    </source>
</evidence>